<organism evidence="1 2">
    <name type="scientific">Lynx pardinus</name>
    <name type="common">Iberian lynx</name>
    <name type="synonym">Felis pardina</name>
    <dbReference type="NCBI Taxonomy" id="191816"/>
    <lineage>
        <taxon>Eukaryota</taxon>
        <taxon>Metazoa</taxon>
        <taxon>Chordata</taxon>
        <taxon>Craniata</taxon>
        <taxon>Vertebrata</taxon>
        <taxon>Euteleostomi</taxon>
        <taxon>Mammalia</taxon>
        <taxon>Eutheria</taxon>
        <taxon>Laurasiatheria</taxon>
        <taxon>Carnivora</taxon>
        <taxon>Feliformia</taxon>
        <taxon>Felidae</taxon>
        <taxon>Felinae</taxon>
        <taxon>Lynx</taxon>
    </lineage>
</organism>
<evidence type="ECO:0000313" key="2">
    <source>
        <dbReference type="Proteomes" id="UP000386466"/>
    </source>
</evidence>
<keyword evidence="2" id="KW-1185">Reference proteome</keyword>
<accession>A0A485P0J5</accession>
<name>A0A485P0J5_LYNPA</name>
<dbReference type="Proteomes" id="UP000386466">
    <property type="component" value="Unassembled WGS sequence"/>
</dbReference>
<sequence>MVALLAPAFCSVLAEDPAFPPTSLLLSGCHVITQEPHQGSHWPTYPPLTAPSCGHQNVRWQRSCYFALHAGECLFPHSLMNRMCCQTFGFLPI</sequence>
<proteinExistence type="predicted"/>
<dbReference type="AlphaFoldDB" id="A0A485P0J5"/>
<protein>
    <submittedName>
        <fullName evidence="1">Uncharacterized protein</fullName>
    </submittedName>
</protein>
<dbReference type="EMBL" id="CAAGRJ010025223">
    <property type="protein sequence ID" value="VFV37943.1"/>
    <property type="molecule type" value="Genomic_DNA"/>
</dbReference>
<reference evidence="1 2" key="1">
    <citation type="submission" date="2019-01" db="EMBL/GenBank/DDBJ databases">
        <authorList>
            <person name="Alioto T."/>
            <person name="Alioto T."/>
        </authorList>
    </citation>
    <scope>NUCLEOTIDE SEQUENCE [LARGE SCALE GENOMIC DNA]</scope>
</reference>
<evidence type="ECO:0000313" key="1">
    <source>
        <dbReference type="EMBL" id="VFV37943.1"/>
    </source>
</evidence>
<gene>
    <name evidence="1" type="ORF">LYPA_23C006333</name>
</gene>